<dbReference type="Proteomes" id="UP000035017">
    <property type="component" value="Unassembled WGS sequence"/>
</dbReference>
<dbReference type="Gene3D" id="3.40.50.150">
    <property type="entry name" value="Vaccinia Virus protein VP39"/>
    <property type="match status" value="1"/>
</dbReference>
<gene>
    <name evidence="1" type="ORF">RU07_05480</name>
</gene>
<keyword evidence="1" id="KW-0489">Methyltransferase</keyword>
<dbReference type="InterPro" id="IPR029063">
    <property type="entry name" value="SAM-dependent_MTases_sf"/>
</dbReference>
<evidence type="ECO:0000313" key="2">
    <source>
        <dbReference type="Proteomes" id="UP000035017"/>
    </source>
</evidence>
<dbReference type="SUPFAM" id="SSF53335">
    <property type="entry name" value="S-adenosyl-L-methionine-dependent methyltransferases"/>
    <property type="match status" value="1"/>
</dbReference>
<accession>A0A0D0L331</accession>
<keyword evidence="1" id="KW-0808">Transferase</keyword>
<organism evidence="1 2">
    <name type="scientific">Agrobacterium tumefaciens</name>
    <dbReference type="NCBI Taxonomy" id="358"/>
    <lineage>
        <taxon>Bacteria</taxon>
        <taxon>Pseudomonadati</taxon>
        <taxon>Pseudomonadota</taxon>
        <taxon>Alphaproteobacteria</taxon>
        <taxon>Hyphomicrobiales</taxon>
        <taxon>Rhizobiaceae</taxon>
        <taxon>Rhizobium/Agrobacterium group</taxon>
        <taxon>Agrobacterium</taxon>
        <taxon>Agrobacterium tumefaciens complex</taxon>
    </lineage>
</organism>
<dbReference type="GO" id="GO:0032259">
    <property type="term" value="P:methylation"/>
    <property type="evidence" value="ECO:0007669"/>
    <property type="project" value="UniProtKB-KW"/>
</dbReference>
<protein>
    <submittedName>
        <fullName evidence="1">Methyltransferase</fullName>
    </submittedName>
</protein>
<dbReference type="GO" id="GO:0008168">
    <property type="term" value="F:methyltransferase activity"/>
    <property type="evidence" value="ECO:0007669"/>
    <property type="project" value="UniProtKB-KW"/>
</dbReference>
<sequence length="348" mass="38915">MSQLLNRNFDGESLITPEAMAKEIFSSDNGNFQENFELGKAEVALILNLASQQISSGQAPRKIIHEVAGRLHQLRNKYDSGVWLTLVPIIQSHHVSEYFLQDPFTYWSHEKPRGYSGDAQLLDFIYGHPSVQSRIDAASPIGAELYAYTRDASSSVAVRERRDILTRYVDGLAERHGPETEILTIAAGHLREANQSTALADGKIKRWVALDQDPLSIGAITRDFGHTCIAAVDGSVRGILSGRQQFGTFDFVYAAGLYDYLVDKVSIKLTRRCLDMLKPGGTFLFANFSQDIGVDGYMESFMNWALLLRTEQDMWNIINASADPSTIEAEVFFGENRNIVYGVIRKKH</sequence>
<name>A0A0D0L331_AGRTU</name>
<comment type="caution">
    <text evidence="1">The sequence shown here is derived from an EMBL/GenBank/DDBJ whole genome shotgun (WGS) entry which is preliminary data.</text>
</comment>
<evidence type="ECO:0000313" key="1">
    <source>
        <dbReference type="EMBL" id="KIQ04103.1"/>
    </source>
</evidence>
<reference evidence="1 2" key="1">
    <citation type="submission" date="2014-12" db="EMBL/GenBank/DDBJ databases">
        <title>16Stimator: statistical estimation of ribosomal gene copy numbers from draft genome assemblies.</title>
        <authorList>
            <person name="Perisin M.A."/>
            <person name="Vetter M."/>
            <person name="Gilbert J.A."/>
            <person name="Bergelson J."/>
        </authorList>
    </citation>
    <scope>NUCLEOTIDE SEQUENCE [LARGE SCALE GENOMIC DNA]</scope>
    <source>
        <strain evidence="1 2">MEJ076</strain>
    </source>
</reference>
<proteinExistence type="predicted"/>
<dbReference type="OrthoDB" id="428497at2"/>
<dbReference type="AlphaFoldDB" id="A0A0D0L331"/>
<dbReference type="EMBL" id="JXQV01000005">
    <property type="protein sequence ID" value="KIQ04103.1"/>
    <property type="molecule type" value="Genomic_DNA"/>
</dbReference>